<accession>A0A5B7E466</accession>
<reference evidence="2 3" key="1">
    <citation type="submission" date="2019-05" db="EMBL/GenBank/DDBJ databases">
        <title>Another draft genome of Portunus trituberculatus and its Hox gene families provides insights of decapod evolution.</title>
        <authorList>
            <person name="Jeong J.-H."/>
            <person name="Song I."/>
            <person name="Kim S."/>
            <person name="Choi T."/>
            <person name="Kim D."/>
            <person name="Ryu S."/>
            <person name="Kim W."/>
        </authorList>
    </citation>
    <scope>NUCLEOTIDE SEQUENCE [LARGE SCALE GENOMIC DNA]</scope>
    <source>
        <tissue evidence="2">Muscle</tissue>
    </source>
</reference>
<gene>
    <name evidence="2" type="ORF">E2C01_020706</name>
</gene>
<dbReference type="Proteomes" id="UP000324222">
    <property type="component" value="Unassembled WGS sequence"/>
</dbReference>
<dbReference type="AlphaFoldDB" id="A0A5B7E466"/>
<protein>
    <submittedName>
        <fullName evidence="2">Uncharacterized protein</fullName>
    </submittedName>
</protein>
<evidence type="ECO:0000313" key="2">
    <source>
        <dbReference type="EMBL" id="MPC27534.1"/>
    </source>
</evidence>
<dbReference type="EMBL" id="VSRR010001763">
    <property type="protein sequence ID" value="MPC27534.1"/>
    <property type="molecule type" value="Genomic_DNA"/>
</dbReference>
<evidence type="ECO:0000256" key="1">
    <source>
        <dbReference type="SAM" id="MobiDB-lite"/>
    </source>
</evidence>
<evidence type="ECO:0000313" key="3">
    <source>
        <dbReference type="Proteomes" id="UP000324222"/>
    </source>
</evidence>
<keyword evidence="3" id="KW-1185">Reference proteome</keyword>
<name>A0A5B7E466_PORTR</name>
<feature type="compositionally biased region" description="Polar residues" evidence="1">
    <location>
        <begin position="141"/>
        <end position="158"/>
    </location>
</feature>
<feature type="region of interest" description="Disordered" evidence="1">
    <location>
        <begin position="130"/>
        <end position="158"/>
    </location>
</feature>
<comment type="caution">
    <text evidence="2">The sequence shown here is derived from an EMBL/GenBank/DDBJ whole genome shotgun (WGS) entry which is preliminary data.</text>
</comment>
<proteinExistence type="predicted"/>
<organism evidence="2 3">
    <name type="scientific">Portunus trituberculatus</name>
    <name type="common">Swimming crab</name>
    <name type="synonym">Neptunus trituberculatus</name>
    <dbReference type="NCBI Taxonomy" id="210409"/>
    <lineage>
        <taxon>Eukaryota</taxon>
        <taxon>Metazoa</taxon>
        <taxon>Ecdysozoa</taxon>
        <taxon>Arthropoda</taxon>
        <taxon>Crustacea</taxon>
        <taxon>Multicrustacea</taxon>
        <taxon>Malacostraca</taxon>
        <taxon>Eumalacostraca</taxon>
        <taxon>Eucarida</taxon>
        <taxon>Decapoda</taxon>
        <taxon>Pleocyemata</taxon>
        <taxon>Brachyura</taxon>
        <taxon>Eubrachyura</taxon>
        <taxon>Portunoidea</taxon>
        <taxon>Portunidae</taxon>
        <taxon>Portuninae</taxon>
        <taxon>Portunus</taxon>
    </lineage>
</organism>
<sequence length="158" mass="17375">MAALGTARNWFHLTIVQEHSQREALGCVVGCGHVKRDGDVCSEVRGCVTRCEIEWRGVGLSGELWGKTASIKTPRAEPSKSGWRVYESRFRDAEVHAAACLSMGGWSRSHTGTDGHAYGCDISRWEPRDTPPVTAREVQPRATTQATYSSLQDTSLQI</sequence>